<dbReference type="EMBL" id="JACHCC010000003">
    <property type="protein sequence ID" value="MBB6498986.1"/>
    <property type="molecule type" value="Genomic_DNA"/>
</dbReference>
<dbReference type="RefSeq" id="WP_184623622.1">
    <property type="nucleotide sequence ID" value="NZ_JACHCC010000003.1"/>
</dbReference>
<comment type="caution">
    <text evidence="1">The sequence shown here is derived from an EMBL/GenBank/DDBJ whole genome shotgun (WGS) entry which is preliminary data.</text>
</comment>
<dbReference type="Proteomes" id="UP000521017">
    <property type="component" value="Unassembled WGS sequence"/>
</dbReference>
<organism evidence="1 2">
    <name type="scientific">Pedobacter cryoconitis</name>
    <dbReference type="NCBI Taxonomy" id="188932"/>
    <lineage>
        <taxon>Bacteria</taxon>
        <taxon>Pseudomonadati</taxon>
        <taxon>Bacteroidota</taxon>
        <taxon>Sphingobacteriia</taxon>
        <taxon>Sphingobacteriales</taxon>
        <taxon>Sphingobacteriaceae</taxon>
        <taxon>Pedobacter</taxon>
    </lineage>
</organism>
<evidence type="ECO:0000313" key="2">
    <source>
        <dbReference type="Proteomes" id="UP000521017"/>
    </source>
</evidence>
<accession>A0A7X0J3I8</accession>
<protein>
    <submittedName>
        <fullName evidence="1">Uncharacterized protein</fullName>
    </submittedName>
</protein>
<reference evidence="1 2" key="1">
    <citation type="submission" date="2020-08" db="EMBL/GenBank/DDBJ databases">
        <title>Genomic Encyclopedia of Type Strains, Phase IV (KMG-V): Genome sequencing to study the core and pangenomes of soil and plant-associated prokaryotes.</title>
        <authorList>
            <person name="Whitman W."/>
        </authorList>
    </citation>
    <scope>NUCLEOTIDE SEQUENCE [LARGE SCALE GENOMIC DNA]</scope>
    <source>
        <strain evidence="1 2">M2T3</strain>
    </source>
</reference>
<name>A0A7X0J3I8_9SPHI</name>
<dbReference type="AlphaFoldDB" id="A0A7X0J3I8"/>
<dbReference type="InterPro" id="IPR046233">
    <property type="entry name" value="DUF6266"/>
</dbReference>
<dbReference type="Pfam" id="PF19781">
    <property type="entry name" value="DUF6266"/>
    <property type="match status" value="1"/>
</dbReference>
<sequence>MAILIKDAKNVFVGRVGNTVSYSLNGQIVKRTIGKSTKKATVSQLSARQQTTVIAKFLNSVLDYINIGFEFEAKRFRTKNAHNLATSYNRRNAIAGTYPDQHINFSKALLSKGKIPVANNISVKVIENGLEFSWDRDSSPSGMKPDDRVMLMAYSPEKKRAICITSGAERSEGAEILVITEFKAPLVLETYVSFISADYKKISNSLYTGQVLWRK</sequence>
<gene>
    <name evidence="1" type="ORF">HDF25_001127</name>
</gene>
<proteinExistence type="predicted"/>
<evidence type="ECO:0000313" key="1">
    <source>
        <dbReference type="EMBL" id="MBB6498986.1"/>
    </source>
</evidence>